<keyword evidence="2" id="KW-1185">Reference proteome</keyword>
<accession>A0A835GLC2</accession>
<dbReference type="Proteomes" id="UP000648187">
    <property type="component" value="Unassembled WGS sequence"/>
</dbReference>
<protein>
    <submittedName>
        <fullName evidence="1">Uncharacterized protein</fullName>
    </submittedName>
</protein>
<proteinExistence type="predicted"/>
<dbReference type="AlphaFoldDB" id="A0A835GLC2"/>
<dbReference type="EMBL" id="JACKWZ010000062">
    <property type="protein sequence ID" value="KAF9418053.1"/>
    <property type="molecule type" value="Genomic_DNA"/>
</dbReference>
<comment type="caution">
    <text evidence="1">The sequence shown here is derived from an EMBL/GenBank/DDBJ whole genome shotgun (WGS) entry which is preliminary data.</text>
</comment>
<dbReference type="InterPro" id="IPR006623">
    <property type="entry name" value="THEG"/>
</dbReference>
<name>A0A835GLC2_SPOEX</name>
<sequence length="400" mass="47050">MTRYHTRVEQPTASFPYKIPKRLNALSIPRRDFVESMDGPGYTQSGIRKSALNGQPSDRINDIAWPWIRRLMIVKNMYRKRFSQERLEKLERMIEASNATIYSKLANCVVDLKKQDTKESKKKKLWSEGERKKHLDYITMVAAPKKTFLPPPVKRGKSMPLEALLPRIKAISSPPEFKCYRRESKEVWYKDPIKIPRRLQLLSQPRRYFVECYEGSMPQYTRAGIRQSALTGRLTDKSADIAWPSTRRLLLLKRMYKNRFSPDRLERIDRMIEASNATVYAKLANCTVDLKKMDARDLKKKKGWTDTEWKRKMEYISQIAEPKKVFEPPPIKRGKSMPLEALMPRIEEISLLPRFKCYKRMSQEAWYRNPMKVAPNALKYVITDRTKKLAVARVIPKDDE</sequence>
<evidence type="ECO:0000313" key="2">
    <source>
        <dbReference type="Proteomes" id="UP000648187"/>
    </source>
</evidence>
<organism evidence="1 2">
    <name type="scientific">Spodoptera exigua</name>
    <name type="common">Beet armyworm</name>
    <name type="synonym">Noctua fulgens</name>
    <dbReference type="NCBI Taxonomy" id="7107"/>
    <lineage>
        <taxon>Eukaryota</taxon>
        <taxon>Metazoa</taxon>
        <taxon>Ecdysozoa</taxon>
        <taxon>Arthropoda</taxon>
        <taxon>Hexapoda</taxon>
        <taxon>Insecta</taxon>
        <taxon>Pterygota</taxon>
        <taxon>Neoptera</taxon>
        <taxon>Endopterygota</taxon>
        <taxon>Lepidoptera</taxon>
        <taxon>Glossata</taxon>
        <taxon>Ditrysia</taxon>
        <taxon>Noctuoidea</taxon>
        <taxon>Noctuidae</taxon>
        <taxon>Amphipyrinae</taxon>
        <taxon>Spodoptera</taxon>
    </lineage>
</organism>
<gene>
    <name evidence="1" type="ORF">HW555_005037</name>
</gene>
<evidence type="ECO:0000313" key="1">
    <source>
        <dbReference type="EMBL" id="KAF9418053.1"/>
    </source>
</evidence>
<reference evidence="1" key="1">
    <citation type="submission" date="2020-08" db="EMBL/GenBank/DDBJ databases">
        <title>Spodoptera exigua strain:BAW_Kor-Di-RS1 Genome sequencing and assembly.</title>
        <authorList>
            <person name="Kim J."/>
            <person name="Nam H.Y."/>
            <person name="Kwon M."/>
            <person name="Choi J.H."/>
            <person name="Cho S.R."/>
            <person name="Kim G.-H."/>
        </authorList>
    </citation>
    <scope>NUCLEOTIDE SEQUENCE</scope>
    <source>
        <strain evidence="1">BAW_Kor-Di-RS1</strain>
        <tissue evidence="1">Whole-body</tissue>
    </source>
</reference>
<dbReference type="Pfam" id="PF14912">
    <property type="entry name" value="THEG"/>
    <property type="match status" value="2"/>
</dbReference>